<evidence type="ECO:0000313" key="2">
    <source>
        <dbReference type="Proteomes" id="UP000199053"/>
    </source>
</evidence>
<dbReference type="Proteomes" id="UP000199053">
    <property type="component" value="Unassembled WGS sequence"/>
</dbReference>
<dbReference type="STRING" id="246191.SAMN05660337_2250"/>
<accession>A0A1G9HNP7</accession>
<dbReference type="RefSeq" id="WP_092161106.1">
    <property type="nucleotide sequence ID" value="NZ_FNGA01000003.1"/>
</dbReference>
<name>A0A1G9HNP7_9BACT</name>
<dbReference type="EMBL" id="FNGA01000003">
    <property type="protein sequence ID" value="SDL14588.1"/>
    <property type="molecule type" value="Genomic_DNA"/>
</dbReference>
<sequence length="68" mass="7210">MDTIALSIPVEGGVQDTSFIPATNTERTDVANDMHGPALRAHEADLAKEASSVMNRVTGKGTIIDQMI</sequence>
<evidence type="ECO:0000313" key="1">
    <source>
        <dbReference type="EMBL" id="SDL14588.1"/>
    </source>
</evidence>
<organism evidence="1 2">
    <name type="scientific">Maridesulfovibrio ferrireducens</name>
    <dbReference type="NCBI Taxonomy" id="246191"/>
    <lineage>
        <taxon>Bacteria</taxon>
        <taxon>Pseudomonadati</taxon>
        <taxon>Thermodesulfobacteriota</taxon>
        <taxon>Desulfovibrionia</taxon>
        <taxon>Desulfovibrionales</taxon>
        <taxon>Desulfovibrionaceae</taxon>
        <taxon>Maridesulfovibrio</taxon>
    </lineage>
</organism>
<gene>
    <name evidence="1" type="ORF">SAMN05660337_2250</name>
</gene>
<protein>
    <submittedName>
        <fullName evidence="1">Uncharacterized protein</fullName>
    </submittedName>
</protein>
<keyword evidence="2" id="KW-1185">Reference proteome</keyword>
<reference evidence="2" key="1">
    <citation type="submission" date="2016-10" db="EMBL/GenBank/DDBJ databases">
        <authorList>
            <person name="Varghese N."/>
            <person name="Submissions S."/>
        </authorList>
    </citation>
    <scope>NUCLEOTIDE SEQUENCE [LARGE SCALE GENOMIC DNA]</scope>
    <source>
        <strain evidence="2">DSM 16995</strain>
    </source>
</reference>
<proteinExistence type="predicted"/>
<dbReference type="OrthoDB" id="5460439at2"/>
<dbReference type="AlphaFoldDB" id="A0A1G9HNP7"/>